<evidence type="ECO:0000313" key="1">
    <source>
        <dbReference type="Proteomes" id="UP000887579"/>
    </source>
</evidence>
<reference evidence="2" key="1">
    <citation type="submission" date="2022-11" db="UniProtKB">
        <authorList>
            <consortium name="WormBaseParasite"/>
        </authorList>
    </citation>
    <scope>IDENTIFICATION</scope>
</reference>
<accession>A0AC34F8B6</accession>
<name>A0AC34F8B6_9BILA</name>
<sequence>MSGNNSSPDAEDAAESPTFERDLLVYTSSPNEPLVTPPPFDFTLSPNCPKPETPENIFAGSFEGLLPQNFDFHMERNRLTEKVCNAVEKITVSKPSKTKLKLKVNRVTLTASWKWRDSKDDDACGICRGAFEACCTNCKMPGDDCPLALGDCKHPFHLHCINKWADSQPKPSCPLCRTEWKSVAAPTNRSPTYPQSPRNNSASPDPAAVNNNSASPIILNPDESPIYNPHSPGFNSMEQD</sequence>
<proteinExistence type="predicted"/>
<evidence type="ECO:0000313" key="2">
    <source>
        <dbReference type="WBParaSite" id="ES5_v2.g13543.t1"/>
    </source>
</evidence>
<dbReference type="WBParaSite" id="ES5_v2.g13543.t1">
    <property type="protein sequence ID" value="ES5_v2.g13543.t1"/>
    <property type="gene ID" value="ES5_v2.g13543"/>
</dbReference>
<protein>
    <submittedName>
        <fullName evidence="2">Anaphase-promoting complex subunit 11</fullName>
    </submittedName>
</protein>
<dbReference type="Proteomes" id="UP000887579">
    <property type="component" value="Unplaced"/>
</dbReference>
<organism evidence="1 2">
    <name type="scientific">Panagrolaimus sp. ES5</name>
    <dbReference type="NCBI Taxonomy" id="591445"/>
    <lineage>
        <taxon>Eukaryota</taxon>
        <taxon>Metazoa</taxon>
        <taxon>Ecdysozoa</taxon>
        <taxon>Nematoda</taxon>
        <taxon>Chromadorea</taxon>
        <taxon>Rhabditida</taxon>
        <taxon>Tylenchina</taxon>
        <taxon>Panagrolaimomorpha</taxon>
        <taxon>Panagrolaimoidea</taxon>
        <taxon>Panagrolaimidae</taxon>
        <taxon>Panagrolaimus</taxon>
    </lineage>
</organism>